<dbReference type="eggNOG" id="KOG2215">
    <property type="taxonomic scope" value="Eukaryota"/>
</dbReference>
<dbReference type="SUPFAM" id="SSF74788">
    <property type="entry name" value="Cullin repeat-like"/>
    <property type="match status" value="1"/>
</dbReference>
<feature type="compositionally biased region" description="Polar residues" evidence="8">
    <location>
        <begin position="15"/>
        <end position="32"/>
    </location>
</feature>
<keyword evidence="7" id="KW-0175">Coiled coil</keyword>
<evidence type="ECO:0000313" key="11">
    <source>
        <dbReference type="Proteomes" id="UP000187013"/>
    </source>
</evidence>
<feature type="domain" description="Exocyst component Exo84 C-terminal" evidence="9">
    <location>
        <begin position="540"/>
        <end position="743"/>
    </location>
</feature>
<comment type="similarity">
    <text evidence="2">Belongs to the EXO84 family.</text>
</comment>
<name>A0A1Q2ZY21_ZYGRO</name>
<evidence type="ECO:0000256" key="1">
    <source>
        <dbReference type="ARBA" id="ARBA00004398"/>
    </source>
</evidence>
<gene>
    <name evidence="10" type="ORF">ZYGR_0I06740</name>
</gene>
<protein>
    <recommendedName>
        <fullName evidence="3">Exocyst complex component EXO84</fullName>
    </recommendedName>
</protein>
<dbReference type="PANTHER" id="PTHR21426">
    <property type="entry name" value="EXOCYST COMPLEX COMPONENT 8"/>
    <property type="match status" value="1"/>
</dbReference>
<dbReference type="GO" id="GO:0006887">
    <property type="term" value="P:exocytosis"/>
    <property type="evidence" value="ECO:0007669"/>
    <property type="project" value="UniProtKB-KW"/>
</dbReference>
<accession>A0A1Q2ZY21</accession>
<evidence type="ECO:0000256" key="8">
    <source>
        <dbReference type="SAM" id="MobiDB-lite"/>
    </source>
</evidence>
<dbReference type="Proteomes" id="UP000187013">
    <property type="component" value="Unassembled WGS sequence"/>
</dbReference>
<keyword evidence="6" id="KW-0653">Protein transport</keyword>
<dbReference type="InterPro" id="IPR042561">
    <property type="entry name" value="Exo84_C_1"/>
</dbReference>
<reference evidence="10 11" key="1">
    <citation type="submission" date="2016-08" db="EMBL/GenBank/DDBJ databases">
        <title>Draft genome sequence of allopolyploid Zygosaccharomyces rouxii.</title>
        <authorList>
            <person name="Watanabe J."/>
            <person name="Uehara K."/>
            <person name="Mogi Y."/>
            <person name="Tsukioka Y."/>
        </authorList>
    </citation>
    <scope>NUCLEOTIDE SEQUENCE [LARGE SCALE GENOMIC DNA]</scope>
    <source>
        <strain evidence="10 11">NBRC 110957</strain>
    </source>
</reference>
<feature type="region of interest" description="Disordered" evidence="8">
    <location>
        <begin position="147"/>
        <end position="168"/>
    </location>
</feature>
<feature type="compositionally biased region" description="Low complexity" evidence="8">
    <location>
        <begin position="97"/>
        <end position="129"/>
    </location>
</feature>
<evidence type="ECO:0000256" key="4">
    <source>
        <dbReference type="ARBA" id="ARBA00022448"/>
    </source>
</evidence>
<evidence type="ECO:0000256" key="5">
    <source>
        <dbReference type="ARBA" id="ARBA00022483"/>
    </source>
</evidence>
<keyword evidence="5" id="KW-0268">Exocytosis</keyword>
<feature type="compositionally biased region" description="Low complexity" evidence="8">
    <location>
        <begin position="279"/>
        <end position="297"/>
    </location>
</feature>
<feature type="region of interest" description="Disordered" evidence="8">
    <location>
        <begin position="276"/>
        <end position="314"/>
    </location>
</feature>
<evidence type="ECO:0000256" key="3">
    <source>
        <dbReference type="ARBA" id="ARBA00021269"/>
    </source>
</evidence>
<dbReference type="InterPro" id="IPR016159">
    <property type="entry name" value="Cullin_repeat-like_dom_sf"/>
</dbReference>
<sequence>MVDLTLKKARRNWKNTKGTSPSLPKWPTSPSKTKNKAEEQPDMEQEPVEPAELPTMNSKQKTKVASSMQRRLSVHNPNYVPPKLDYSIPLPSTSLDSYQQLQQPPQGQSHPQQQYQQYQQSQSYGEYPSNASKEAAVAAVAPQRMAKPRHQPYRSPVPQSSRNFSGPGAAVPPQVMNPMSLRKILSDPRFNAKSFFQHALGDASAVEIDRFTSSLNTLANEVQEEAKENINKSYSEILTVNNDLRVASSELKHLRLSIKELNEMMDQFLTLAEKRLESHQQQQHPQSQSTVSSSSQVANGLLPPMRANTTSKRDRSSVAILEKIWDNQLTELFKSVEGSQKHLSPKPGRHILMETGDWMELNIATLKPLQNVHIFILNDTVLVAGRAREKQKDLVVSQCAPLRDVSAVLEGRTGDRLTFTFGSNIKCLYQSRDSKECARLLNIFRRAKDDLQDVFLAEEANARRIRESFNVLSSNQTPGKENSKSPLKNQRLSMGNSVGGFTSNRASDLMENHVLENITMSMHSRGRSRDASSVSQRLRVLDDLLEEIEIDLERLKFDKAVDSLIDLESQLAELSSQVDREDIILHSFFVLKSERSRENICQKLLHNINSNQELPRLIPAVKNMVKMGLPEESLDAFLQNRSNLIQSLILQIGSVDNPTNYLTQIAVIRFQTIKKTVKNFRDIFQEGADKFSSILVNWCKDEADEHFKLIDKQLLNDEMLSPVSIRSSRKQIDGLKSVGLDFVYKLDEFIEKNSDKIR</sequence>
<dbReference type="Gene3D" id="1.20.58.1210">
    <property type="entry name" value="Exo84p, N-terminal helical domain"/>
    <property type="match status" value="1"/>
</dbReference>
<feature type="region of interest" description="Disordered" evidence="8">
    <location>
        <begin position="471"/>
        <end position="494"/>
    </location>
</feature>
<comment type="subcellular location">
    <subcellularLocation>
        <location evidence="1">Cytoplasmic vesicle</location>
        <location evidence="1">Secretory vesicle</location>
    </subcellularLocation>
</comment>
<dbReference type="Gene3D" id="2.30.29.30">
    <property type="entry name" value="Pleckstrin-homology domain (PH domain)/Phosphotyrosine-binding domain (PTB)"/>
    <property type="match status" value="1"/>
</dbReference>
<dbReference type="GO" id="GO:0015031">
    <property type="term" value="P:protein transport"/>
    <property type="evidence" value="ECO:0007669"/>
    <property type="project" value="UniProtKB-KW"/>
</dbReference>
<evidence type="ECO:0000256" key="2">
    <source>
        <dbReference type="ARBA" id="ARBA00007210"/>
    </source>
</evidence>
<dbReference type="InterPro" id="IPR033961">
    <property type="entry name" value="Exo84"/>
</dbReference>
<organism evidence="10 11">
    <name type="scientific">Zygosaccharomyces rouxii</name>
    <dbReference type="NCBI Taxonomy" id="4956"/>
    <lineage>
        <taxon>Eukaryota</taxon>
        <taxon>Fungi</taxon>
        <taxon>Dikarya</taxon>
        <taxon>Ascomycota</taxon>
        <taxon>Saccharomycotina</taxon>
        <taxon>Saccharomycetes</taxon>
        <taxon>Saccharomycetales</taxon>
        <taxon>Saccharomycetaceae</taxon>
        <taxon>Zygosaccharomyces</taxon>
    </lineage>
</organism>
<dbReference type="Gene3D" id="1.20.58.1220">
    <property type="entry name" value="Exo84p, C-terminal helical domain"/>
    <property type="match status" value="1"/>
</dbReference>
<comment type="caution">
    <text evidence="10">The sequence shown here is derived from an EMBL/GenBank/DDBJ whole genome shotgun (WGS) entry which is preliminary data.</text>
</comment>
<evidence type="ECO:0000256" key="7">
    <source>
        <dbReference type="SAM" id="Coils"/>
    </source>
</evidence>
<dbReference type="GO" id="GO:0000145">
    <property type="term" value="C:exocyst"/>
    <property type="evidence" value="ECO:0007669"/>
    <property type="project" value="InterPro"/>
</dbReference>
<dbReference type="SUPFAM" id="SSF50729">
    <property type="entry name" value="PH domain-like"/>
    <property type="match status" value="1"/>
</dbReference>
<dbReference type="InterPro" id="IPR032403">
    <property type="entry name" value="Exo84_C"/>
</dbReference>
<dbReference type="Pfam" id="PF25345">
    <property type="entry name" value="PH_EXO84"/>
    <property type="match status" value="1"/>
</dbReference>
<dbReference type="GO" id="GO:0030133">
    <property type="term" value="C:transport vesicle"/>
    <property type="evidence" value="ECO:0007669"/>
    <property type="project" value="UniProtKB-SubCell"/>
</dbReference>
<dbReference type="Pfam" id="PF08700">
    <property type="entry name" value="VPS51_Exo84_N"/>
    <property type="match status" value="1"/>
</dbReference>
<dbReference type="PANTHER" id="PTHR21426:SF12">
    <property type="entry name" value="EXOCYST COMPLEX COMPONENT 8"/>
    <property type="match status" value="1"/>
</dbReference>
<evidence type="ECO:0000313" key="10">
    <source>
        <dbReference type="EMBL" id="GAV48377.1"/>
    </source>
</evidence>
<evidence type="ECO:0000259" key="9">
    <source>
        <dbReference type="Pfam" id="PF16528"/>
    </source>
</evidence>
<dbReference type="Pfam" id="PF16528">
    <property type="entry name" value="Exo84_C"/>
    <property type="match status" value="1"/>
</dbReference>
<feature type="coiled-coil region" evidence="7">
    <location>
        <begin position="208"/>
        <end position="264"/>
    </location>
</feature>
<evidence type="ECO:0000256" key="6">
    <source>
        <dbReference type="ARBA" id="ARBA00022927"/>
    </source>
</evidence>
<feature type="compositionally biased region" description="Acidic residues" evidence="8">
    <location>
        <begin position="40"/>
        <end position="49"/>
    </location>
</feature>
<feature type="region of interest" description="Disordered" evidence="8">
    <location>
        <begin position="1"/>
        <end position="129"/>
    </location>
</feature>
<dbReference type="EMBL" id="BDGX01000009">
    <property type="protein sequence ID" value="GAV48377.1"/>
    <property type="molecule type" value="Genomic_DNA"/>
</dbReference>
<dbReference type="AlphaFoldDB" id="A0A1Q2ZY21"/>
<proteinExistence type="inferred from homology"/>
<dbReference type="InterPro" id="IPR042560">
    <property type="entry name" value="Exo84_C_2"/>
</dbReference>
<dbReference type="OrthoDB" id="642193at2759"/>
<feature type="coiled-coil region" evidence="7">
    <location>
        <begin position="538"/>
        <end position="577"/>
    </location>
</feature>
<dbReference type="InterPro" id="IPR011993">
    <property type="entry name" value="PH-like_dom_sf"/>
</dbReference>
<dbReference type="GO" id="GO:0006893">
    <property type="term" value="P:Golgi to plasma membrane transport"/>
    <property type="evidence" value="ECO:0007669"/>
    <property type="project" value="TreeGrafter"/>
</dbReference>
<feature type="compositionally biased region" description="Polar residues" evidence="8">
    <location>
        <begin position="55"/>
        <end position="70"/>
    </location>
</feature>
<keyword evidence="4" id="KW-0813">Transport</keyword>